<name>X1F182_9ZZZZ</name>
<dbReference type="EMBL" id="BARU01006914">
    <property type="protein sequence ID" value="GAH38672.1"/>
    <property type="molecule type" value="Genomic_DNA"/>
</dbReference>
<organism evidence="1">
    <name type="scientific">marine sediment metagenome</name>
    <dbReference type="NCBI Taxonomy" id="412755"/>
    <lineage>
        <taxon>unclassified sequences</taxon>
        <taxon>metagenomes</taxon>
        <taxon>ecological metagenomes</taxon>
    </lineage>
</organism>
<reference evidence="1" key="1">
    <citation type="journal article" date="2014" name="Front. Microbiol.">
        <title>High frequency of phylogenetically diverse reductive dehalogenase-homologous genes in deep subseafloor sedimentary metagenomes.</title>
        <authorList>
            <person name="Kawai M."/>
            <person name="Futagami T."/>
            <person name="Toyoda A."/>
            <person name="Takaki Y."/>
            <person name="Nishi S."/>
            <person name="Hori S."/>
            <person name="Arai W."/>
            <person name="Tsubouchi T."/>
            <person name="Morono Y."/>
            <person name="Uchiyama I."/>
            <person name="Ito T."/>
            <person name="Fujiyama A."/>
            <person name="Inagaki F."/>
            <person name="Takami H."/>
        </authorList>
    </citation>
    <scope>NUCLEOTIDE SEQUENCE</scope>
    <source>
        <strain evidence="1">Expedition CK06-06</strain>
    </source>
</reference>
<comment type="caution">
    <text evidence="1">The sequence shown here is derived from an EMBL/GenBank/DDBJ whole genome shotgun (WGS) entry which is preliminary data.</text>
</comment>
<gene>
    <name evidence="1" type="ORF">S03H2_13627</name>
</gene>
<feature type="non-terminal residue" evidence="1">
    <location>
        <position position="1"/>
    </location>
</feature>
<dbReference type="AlphaFoldDB" id="X1F182"/>
<accession>X1F182</accession>
<protein>
    <recommendedName>
        <fullName evidence="2">C2 domain-containing protein</fullName>
    </recommendedName>
</protein>
<sequence>GLNSPLVSYSIEIRIDGVMNNKVGPVKLNHDEKWEETVSFTPDRIGDKQQVEFMFYSYKKGEPVFEEVLYLKPVDVKEQE</sequence>
<evidence type="ECO:0008006" key="2">
    <source>
        <dbReference type="Google" id="ProtNLM"/>
    </source>
</evidence>
<proteinExistence type="predicted"/>
<evidence type="ECO:0000313" key="1">
    <source>
        <dbReference type="EMBL" id="GAH38672.1"/>
    </source>
</evidence>